<feature type="transmembrane region" description="Helical" evidence="14">
    <location>
        <begin position="201"/>
        <end position="222"/>
    </location>
</feature>
<evidence type="ECO:0000256" key="10">
    <source>
        <dbReference type="ARBA" id="ARBA00023136"/>
    </source>
</evidence>
<feature type="region of interest" description="Disordered" evidence="13">
    <location>
        <begin position="232"/>
        <end position="267"/>
    </location>
</feature>
<dbReference type="Gene3D" id="1.20.5.110">
    <property type="match status" value="1"/>
</dbReference>
<evidence type="ECO:0000313" key="16">
    <source>
        <dbReference type="EMBL" id="GAA3632706.1"/>
    </source>
</evidence>
<evidence type="ECO:0000256" key="7">
    <source>
        <dbReference type="ARBA" id="ARBA00022958"/>
    </source>
</evidence>
<evidence type="ECO:0000256" key="6">
    <source>
        <dbReference type="ARBA" id="ARBA00022882"/>
    </source>
</evidence>
<feature type="domain" description="Ion transport" evidence="15">
    <location>
        <begin position="24"/>
        <end position="225"/>
    </location>
</feature>
<organism evidence="16 17">
    <name type="scientific">Microbacterium awajiense</name>
    <dbReference type="NCBI Taxonomy" id="415214"/>
    <lineage>
        <taxon>Bacteria</taxon>
        <taxon>Bacillati</taxon>
        <taxon>Actinomycetota</taxon>
        <taxon>Actinomycetes</taxon>
        <taxon>Micrococcales</taxon>
        <taxon>Microbacteriaceae</taxon>
        <taxon>Microbacterium</taxon>
    </lineage>
</organism>
<gene>
    <name evidence="16" type="ORF">GCM10022200_14570</name>
</gene>
<keyword evidence="2" id="KW-0813">Transport</keyword>
<evidence type="ECO:0000256" key="5">
    <source>
        <dbReference type="ARBA" id="ARBA00022826"/>
    </source>
</evidence>
<dbReference type="Pfam" id="PF00520">
    <property type="entry name" value="Ion_trans"/>
    <property type="match status" value="1"/>
</dbReference>
<feature type="transmembrane region" description="Helical" evidence="14">
    <location>
        <begin position="60"/>
        <end position="78"/>
    </location>
</feature>
<accession>A0ABP7AI99</accession>
<evidence type="ECO:0000256" key="1">
    <source>
        <dbReference type="ARBA" id="ARBA00004141"/>
    </source>
</evidence>
<protein>
    <recommendedName>
        <fullName evidence="15">Ion transport domain-containing protein</fullName>
    </recommendedName>
</protein>
<keyword evidence="11" id="KW-0407">Ion channel</keyword>
<dbReference type="Gene3D" id="1.10.287.70">
    <property type="match status" value="1"/>
</dbReference>
<keyword evidence="8 14" id="KW-1133">Transmembrane helix</keyword>
<evidence type="ECO:0000256" key="14">
    <source>
        <dbReference type="SAM" id="Phobius"/>
    </source>
</evidence>
<evidence type="ECO:0000256" key="3">
    <source>
        <dbReference type="ARBA" id="ARBA00022538"/>
    </source>
</evidence>
<keyword evidence="3" id="KW-0633">Potassium transport</keyword>
<comment type="caution">
    <text evidence="16">The sequence shown here is derived from an EMBL/GenBank/DDBJ whole genome shotgun (WGS) entry which is preliminary data.</text>
</comment>
<dbReference type="InterPro" id="IPR027359">
    <property type="entry name" value="Volt_channel_dom_sf"/>
</dbReference>
<evidence type="ECO:0000313" key="17">
    <source>
        <dbReference type="Proteomes" id="UP001501697"/>
    </source>
</evidence>
<sequence>MDRTERKEERVERRAEARSELKDPAYEIFIGVLSLLSIVNIVLIYVFYDDPSMQTVLQVMNGLFSLIFLGDFIFRMVTAEKASRYFFRLWGWADLLASLPLPQLKILRIFRLLRVYRLLRELGPRTVAQRLVRDRADSALMSLLLMGVLVLQFGSLAVLAVEKDAEGSNITTASDALWYTVVTISTVGYGDQYPVSQVGRLIGVLIIVIGVGIFGTFTGYLANVFLGPRKDDDAASDGEPGAPSAEQRAEVEDKPHPASRGVAAGAASGAVARGAREAADAAAEDELEDAVAEAAAREARLRELLARSEETIAEMRELLRR</sequence>
<reference evidence="17" key="1">
    <citation type="journal article" date="2019" name="Int. J. Syst. Evol. Microbiol.">
        <title>The Global Catalogue of Microorganisms (GCM) 10K type strain sequencing project: providing services to taxonomists for standard genome sequencing and annotation.</title>
        <authorList>
            <consortium name="The Broad Institute Genomics Platform"/>
            <consortium name="The Broad Institute Genome Sequencing Center for Infectious Disease"/>
            <person name="Wu L."/>
            <person name="Ma J."/>
        </authorList>
    </citation>
    <scope>NUCLEOTIDE SEQUENCE [LARGE SCALE GENOMIC DNA]</scope>
    <source>
        <strain evidence="17">JCM 16544</strain>
    </source>
</reference>
<keyword evidence="6" id="KW-0851">Voltage-gated channel</keyword>
<feature type="coiled-coil region" evidence="12">
    <location>
        <begin position="284"/>
        <end position="321"/>
    </location>
</feature>
<evidence type="ECO:0000256" key="8">
    <source>
        <dbReference type="ARBA" id="ARBA00022989"/>
    </source>
</evidence>
<keyword evidence="10 14" id="KW-0472">Membrane</keyword>
<proteinExistence type="predicted"/>
<evidence type="ECO:0000259" key="15">
    <source>
        <dbReference type="Pfam" id="PF00520"/>
    </source>
</evidence>
<name>A0ABP7AI99_9MICO</name>
<feature type="transmembrane region" description="Helical" evidence="14">
    <location>
        <begin position="28"/>
        <end position="48"/>
    </location>
</feature>
<dbReference type="InterPro" id="IPR028325">
    <property type="entry name" value="VG_K_chnl"/>
</dbReference>
<evidence type="ECO:0000256" key="11">
    <source>
        <dbReference type="ARBA" id="ARBA00023303"/>
    </source>
</evidence>
<dbReference type="InterPro" id="IPR005821">
    <property type="entry name" value="Ion_trans_dom"/>
</dbReference>
<dbReference type="Proteomes" id="UP001501697">
    <property type="component" value="Unassembled WGS sequence"/>
</dbReference>
<keyword evidence="4 14" id="KW-0812">Transmembrane</keyword>
<keyword evidence="12" id="KW-0175">Coiled coil</keyword>
<evidence type="ECO:0000256" key="13">
    <source>
        <dbReference type="SAM" id="MobiDB-lite"/>
    </source>
</evidence>
<feature type="transmembrane region" description="Helical" evidence="14">
    <location>
        <begin position="139"/>
        <end position="161"/>
    </location>
</feature>
<dbReference type="SUPFAM" id="SSF81324">
    <property type="entry name" value="Voltage-gated potassium channels"/>
    <property type="match status" value="1"/>
</dbReference>
<keyword evidence="7" id="KW-0630">Potassium</keyword>
<evidence type="ECO:0000256" key="4">
    <source>
        <dbReference type="ARBA" id="ARBA00022692"/>
    </source>
</evidence>
<keyword evidence="9" id="KW-0406">Ion transport</keyword>
<dbReference type="PANTHER" id="PTHR11537">
    <property type="entry name" value="VOLTAGE-GATED POTASSIUM CHANNEL"/>
    <property type="match status" value="1"/>
</dbReference>
<keyword evidence="5" id="KW-0631">Potassium channel</keyword>
<dbReference type="PANTHER" id="PTHR11537:SF254">
    <property type="entry name" value="POTASSIUM VOLTAGE-GATED CHANNEL PROTEIN SHAB"/>
    <property type="match status" value="1"/>
</dbReference>
<keyword evidence="17" id="KW-1185">Reference proteome</keyword>
<dbReference type="RefSeq" id="WP_344737328.1">
    <property type="nucleotide sequence ID" value="NZ_BAAAYU010000005.1"/>
</dbReference>
<dbReference type="EMBL" id="BAAAYU010000005">
    <property type="protein sequence ID" value="GAA3632706.1"/>
    <property type="molecule type" value="Genomic_DNA"/>
</dbReference>
<dbReference type="Gene3D" id="1.20.120.350">
    <property type="entry name" value="Voltage-gated potassium channels. Chain C"/>
    <property type="match status" value="1"/>
</dbReference>
<feature type="compositionally biased region" description="Low complexity" evidence="13">
    <location>
        <begin position="258"/>
        <end position="267"/>
    </location>
</feature>
<comment type="subcellular location">
    <subcellularLocation>
        <location evidence="1">Membrane</location>
        <topology evidence="1">Multi-pass membrane protein</topology>
    </subcellularLocation>
</comment>
<evidence type="ECO:0000256" key="9">
    <source>
        <dbReference type="ARBA" id="ARBA00023065"/>
    </source>
</evidence>
<feature type="compositionally biased region" description="Basic and acidic residues" evidence="13">
    <location>
        <begin position="247"/>
        <end position="256"/>
    </location>
</feature>
<evidence type="ECO:0000256" key="12">
    <source>
        <dbReference type="SAM" id="Coils"/>
    </source>
</evidence>
<evidence type="ECO:0000256" key="2">
    <source>
        <dbReference type="ARBA" id="ARBA00022448"/>
    </source>
</evidence>